<dbReference type="Gene3D" id="3.10.450.710">
    <property type="entry name" value="Tgt2/MlaC"/>
    <property type="match status" value="1"/>
</dbReference>
<dbReference type="PIRSF" id="PIRSF004649">
    <property type="entry name" value="MlaC"/>
    <property type="match status" value="1"/>
</dbReference>
<reference evidence="1" key="1">
    <citation type="submission" date="2016-02" db="EMBL/GenBank/DDBJ databases">
        <title>Halorhodospira halochloris DSM-1059 complete genome, version 2.</title>
        <authorList>
            <person name="Tsukatani Y."/>
        </authorList>
    </citation>
    <scope>NUCLEOTIDE SEQUENCE</scope>
    <source>
        <strain evidence="1">DSM 1059</strain>
    </source>
</reference>
<dbReference type="InterPro" id="IPR042245">
    <property type="entry name" value="Tgt2/MlaC_sf"/>
</dbReference>
<dbReference type="Proteomes" id="UP000218890">
    <property type="component" value="Chromosome"/>
</dbReference>
<dbReference type="Pfam" id="PF05494">
    <property type="entry name" value="MlaC"/>
    <property type="match status" value="1"/>
</dbReference>
<accession>A0A125T2R2</accession>
<organism evidence="1 2">
    <name type="scientific">Halorhodospira halochloris</name>
    <name type="common">Ectothiorhodospira halochloris</name>
    <dbReference type="NCBI Taxonomy" id="1052"/>
    <lineage>
        <taxon>Bacteria</taxon>
        <taxon>Pseudomonadati</taxon>
        <taxon>Pseudomonadota</taxon>
        <taxon>Gammaproteobacteria</taxon>
        <taxon>Chromatiales</taxon>
        <taxon>Ectothiorhodospiraceae</taxon>
        <taxon>Halorhodospira</taxon>
    </lineage>
</organism>
<sequence length="192" mass="22251">MVLALFTLAFVWSAAADAKQHPREIVDEVSSKVVALLDEYGDELKDDPVRTYEKFAPIIEPHVDFERIGARMLGPHWRNADAETRERFINEFKRSLVRTYASSMEEYKDLDFRILGSRQRDAGIQVGVEVEGGSRVLFRFIDSSDAWKLEDVTFEGVSVVQNYREDFRSRLRDKDLPEVVEDMRARNQEIGF</sequence>
<keyword evidence="2" id="KW-1185">Reference proteome</keyword>
<dbReference type="AlphaFoldDB" id="A0A125T2R2"/>
<dbReference type="EMBL" id="AP017372">
    <property type="protein sequence ID" value="BAU58538.2"/>
    <property type="molecule type" value="Genomic_DNA"/>
</dbReference>
<dbReference type="PANTHER" id="PTHR36573:SF1">
    <property type="entry name" value="INTERMEMBRANE PHOSPHOLIPID TRANSPORT SYSTEM BINDING PROTEIN MLAC"/>
    <property type="match status" value="1"/>
</dbReference>
<name>A0A125T2R2_HALHR</name>
<dbReference type="InterPro" id="IPR008869">
    <property type="entry name" value="MlaC/ttg2D"/>
</dbReference>
<protein>
    <submittedName>
        <fullName evidence="1">Uncharacterized ABC transporter</fullName>
    </submittedName>
</protein>
<evidence type="ECO:0000313" key="1">
    <source>
        <dbReference type="EMBL" id="BAU58538.2"/>
    </source>
</evidence>
<evidence type="ECO:0000313" key="2">
    <source>
        <dbReference type="Proteomes" id="UP000218890"/>
    </source>
</evidence>
<gene>
    <name evidence="1" type="ORF">HH1059_18490</name>
</gene>
<dbReference type="KEGG" id="hhk:HH1059_18490"/>
<dbReference type="PANTHER" id="PTHR36573">
    <property type="entry name" value="INTERMEMBRANE PHOSPHOLIPID TRANSPORT SYSTEM BINDING PROTEIN MLAC"/>
    <property type="match status" value="1"/>
</dbReference>
<proteinExistence type="predicted"/>